<dbReference type="Proteomes" id="UP000476176">
    <property type="component" value="Unassembled WGS sequence"/>
</dbReference>
<dbReference type="EMBL" id="QXFW01001319">
    <property type="protein sequence ID" value="KAE8992708.1"/>
    <property type="molecule type" value="Genomic_DNA"/>
</dbReference>
<dbReference type="EMBL" id="QXFX01001280">
    <property type="protein sequence ID" value="KAE9093199.1"/>
    <property type="molecule type" value="Genomic_DNA"/>
</dbReference>
<dbReference type="Proteomes" id="UP000437068">
    <property type="component" value="Unassembled WGS sequence"/>
</dbReference>
<dbReference type="EMBL" id="QXGE01001260">
    <property type="protein sequence ID" value="KAE9295220.1"/>
    <property type="molecule type" value="Genomic_DNA"/>
</dbReference>
<name>A0A6A3RD57_9STRA</name>
<dbReference type="EMBL" id="QXFY01001301">
    <property type="protein sequence ID" value="KAE9321777.1"/>
    <property type="molecule type" value="Genomic_DNA"/>
</dbReference>
<dbReference type="Proteomes" id="UP000486351">
    <property type="component" value="Unassembled WGS sequence"/>
</dbReference>
<dbReference type="EMBL" id="QXFZ01001252">
    <property type="protein sequence ID" value="KAE9093920.1"/>
    <property type="molecule type" value="Genomic_DNA"/>
</dbReference>
<proteinExistence type="predicted"/>
<evidence type="ECO:0000313" key="20">
    <source>
        <dbReference type="Proteomes" id="UP000488956"/>
    </source>
</evidence>
<evidence type="ECO:0000313" key="10">
    <source>
        <dbReference type="EMBL" id="KAE9321777.1"/>
    </source>
</evidence>
<evidence type="ECO:0000313" key="4">
    <source>
        <dbReference type="EMBL" id="KAE9093920.1"/>
    </source>
</evidence>
<dbReference type="AlphaFoldDB" id="A0A6A3RD57"/>
<dbReference type="Proteomes" id="UP000440732">
    <property type="component" value="Unassembled WGS sequence"/>
</dbReference>
<evidence type="ECO:0000313" key="3">
    <source>
        <dbReference type="EMBL" id="KAE9093199.1"/>
    </source>
</evidence>
<gene>
    <name evidence="9" type="ORF">PF001_g17420</name>
    <name evidence="8" type="ORF">PF002_g19092</name>
    <name evidence="7" type="ORF">PF004_g17523</name>
    <name evidence="6" type="ORF">PF005_g18304</name>
    <name evidence="5" type="ORF">PF006_g17337</name>
    <name evidence="4" type="ORF">PF007_g17950</name>
    <name evidence="10" type="ORF">PF008_g17740</name>
    <name evidence="1" type="ORF">PF009_g19069</name>
    <name evidence="3" type="ORF">PF010_g17572</name>
    <name evidence="2" type="ORF">PF011_g17452</name>
</gene>
<dbReference type="Proteomes" id="UP000440367">
    <property type="component" value="Unassembled WGS sequence"/>
</dbReference>
<comment type="caution">
    <text evidence="4">The sequence shown here is derived from an EMBL/GenBank/DDBJ whole genome shotgun (WGS) entry which is preliminary data.</text>
</comment>
<evidence type="ECO:0000313" key="17">
    <source>
        <dbReference type="Proteomes" id="UP000460718"/>
    </source>
</evidence>
<dbReference type="OrthoDB" id="10275620at2759"/>
<protein>
    <submittedName>
        <fullName evidence="4">Uncharacterized protein</fullName>
    </submittedName>
</protein>
<evidence type="ECO:0000313" key="5">
    <source>
        <dbReference type="EMBL" id="KAE9123844.1"/>
    </source>
</evidence>
<evidence type="ECO:0000313" key="6">
    <source>
        <dbReference type="EMBL" id="KAE9192849.1"/>
    </source>
</evidence>
<evidence type="ECO:0000313" key="7">
    <source>
        <dbReference type="EMBL" id="KAE9205653.1"/>
    </source>
</evidence>
<dbReference type="Proteomes" id="UP000460718">
    <property type="component" value="Unassembled WGS sequence"/>
</dbReference>
<organism evidence="4 16">
    <name type="scientific">Phytophthora fragariae</name>
    <dbReference type="NCBI Taxonomy" id="53985"/>
    <lineage>
        <taxon>Eukaryota</taxon>
        <taxon>Sar</taxon>
        <taxon>Stramenopiles</taxon>
        <taxon>Oomycota</taxon>
        <taxon>Peronosporomycetes</taxon>
        <taxon>Peronosporales</taxon>
        <taxon>Peronosporaceae</taxon>
        <taxon>Phytophthora</taxon>
    </lineage>
</organism>
<reference evidence="11 12" key="1">
    <citation type="submission" date="2018-08" db="EMBL/GenBank/DDBJ databases">
        <title>Genomic investigation of the strawberry pathogen Phytophthora fragariae indicates pathogenicity is determined by transcriptional variation in three key races.</title>
        <authorList>
            <person name="Adams T.M."/>
            <person name="Armitage A.D."/>
            <person name="Sobczyk M.K."/>
            <person name="Bates H.J."/>
            <person name="Dunwell J.M."/>
            <person name="Nellist C.F."/>
            <person name="Harrison R.J."/>
        </authorList>
    </citation>
    <scope>NUCLEOTIDE SEQUENCE [LARGE SCALE GENOMIC DNA]</scope>
    <source>
        <strain evidence="9 13">A4</strain>
        <strain evidence="8 14">BC-1</strain>
        <strain evidence="7 18">BC-23</strain>
        <strain evidence="6 12">NOV-27</strain>
        <strain evidence="5 15">NOV-5</strain>
        <strain evidence="4 16">NOV-71</strain>
        <strain evidence="10 19">NOV-77</strain>
        <strain evidence="1 11">NOV-9</strain>
        <strain evidence="3 20">ONT-3</strain>
        <strain evidence="2 17">SCRP245</strain>
    </source>
</reference>
<dbReference type="Proteomes" id="UP000429523">
    <property type="component" value="Unassembled WGS sequence"/>
</dbReference>
<keyword evidence="12" id="KW-1185">Reference proteome</keyword>
<evidence type="ECO:0000313" key="13">
    <source>
        <dbReference type="Proteomes" id="UP000437068"/>
    </source>
</evidence>
<sequence length="59" mass="6050">MSTSPFDCSLVASVLPRASAFSALATLSIGSSSLHMDQVMFPGVRDNCTLVGGGLVYPS</sequence>
<accession>A0A6A3RD57</accession>
<evidence type="ECO:0000313" key="1">
    <source>
        <dbReference type="EMBL" id="KAE8930858.1"/>
    </source>
</evidence>
<dbReference type="EMBL" id="QXGB01001321">
    <property type="protein sequence ID" value="KAE9192849.1"/>
    <property type="molecule type" value="Genomic_DNA"/>
</dbReference>
<dbReference type="Proteomes" id="UP000488956">
    <property type="component" value="Unassembled WGS sequence"/>
</dbReference>
<evidence type="ECO:0000313" key="9">
    <source>
        <dbReference type="EMBL" id="KAE9295220.1"/>
    </source>
</evidence>
<evidence type="ECO:0000313" key="15">
    <source>
        <dbReference type="Proteomes" id="UP000440732"/>
    </source>
</evidence>
<evidence type="ECO:0000313" key="2">
    <source>
        <dbReference type="EMBL" id="KAE8992708.1"/>
    </source>
</evidence>
<evidence type="ECO:0000313" key="11">
    <source>
        <dbReference type="Proteomes" id="UP000429523"/>
    </source>
</evidence>
<dbReference type="EMBL" id="QXGD01001296">
    <property type="protein sequence ID" value="KAE9209491.1"/>
    <property type="molecule type" value="Genomic_DNA"/>
</dbReference>
<dbReference type="Proteomes" id="UP000433483">
    <property type="component" value="Unassembled WGS sequence"/>
</dbReference>
<dbReference type="Proteomes" id="UP000441208">
    <property type="component" value="Unassembled WGS sequence"/>
</dbReference>
<evidence type="ECO:0000313" key="14">
    <source>
        <dbReference type="Proteomes" id="UP000440367"/>
    </source>
</evidence>
<evidence type="ECO:0000313" key="16">
    <source>
        <dbReference type="Proteomes" id="UP000441208"/>
    </source>
</evidence>
<dbReference type="EMBL" id="QXGF01001321">
    <property type="protein sequence ID" value="KAE8930858.1"/>
    <property type="molecule type" value="Genomic_DNA"/>
</dbReference>
<evidence type="ECO:0000313" key="8">
    <source>
        <dbReference type="EMBL" id="KAE9209491.1"/>
    </source>
</evidence>
<evidence type="ECO:0000313" key="12">
    <source>
        <dbReference type="Proteomes" id="UP000433483"/>
    </source>
</evidence>
<dbReference type="EMBL" id="QXGA01001270">
    <property type="protein sequence ID" value="KAE9123844.1"/>
    <property type="molecule type" value="Genomic_DNA"/>
</dbReference>
<evidence type="ECO:0000313" key="18">
    <source>
        <dbReference type="Proteomes" id="UP000476176"/>
    </source>
</evidence>
<evidence type="ECO:0000313" key="19">
    <source>
        <dbReference type="Proteomes" id="UP000486351"/>
    </source>
</evidence>
<dbReference type="EMBL" id="QXGC01001318">
    <property type="protein sequence ID" value="KAE9205653.1"/>
    <property type="molecule type" value="Genomic_DNA"/>
</dbReference>